<dbReference type="Proteomes" id="UP000689195">
    <property type="component" value="Unassembled WGS sequence"/>
</dbReference>
<proteinExistence type="predicted"/>
<name>A0A8S1VXF2_9CILI</name>
<accession>A0A8S1VXF2</accession>
<evidence type="ECO:0000313" key="1">
    <source>
        <dbReference type="EMBL" id="CAD8182598.1"/>
    </source>
</evidence>
<sequence length="331" mass="38823">MYNNSENFLSGCLYYRVRCVSKKAACIAYQGIQIFRIQGKQQNPILLETCETVVRYCQDRRCLDNTDIGKQFQFFQGNDEIYQKFIASEDPCRAHAVSAFPVDCSLKVCYENHNKFTRQINNFQIIIQLVKYQVENARIVLDVEITLLHAVHQLHMVKLFVLIHQPAFAKISHLQIMMDLLQFIKIVKIKIVLLLPVELVLLPKKLAHHINPNLFAKLLIKLKNQQDILEFYSHCLQLKIIIQYLTCWMHLVQSLNFAENKVQEIHVYVFMEFVMIMTILQIQLLKLNIYQASSEQCVLKNSTCFFISNQYKLYQMFGGYQKVNAKIKSIQ</sequence>
<keyword evidence="2" id="KW-1185">Reference proteome</keyword>
<gene>
    <name evidence="1" type="ORF">PPENT_87.1.T0790017</name>
</gene>
<dbReference type="EMBL" id="CAJJDO010000079">
    <property type="protein sequence ID" value="CAD8182598.1"/>
    <property type="molecule type" value="Genomic_DNA"/>
</dbReference>
<comment type="caution">
    <text evidence="1">The sequence shown here is derived from an EMBL/GenBank/DDBJ whole genome shotgun (WGS) entry which is preliminary data.</text>
</comment>
<evidence type="ECO:0000313" key="2">
    <source>
        <dbReference type="Proteomes" id="UP000689195"/>
    </source>
</evidence>
<reference evidence="1" key="1">
    <citation type="submission" date="2021-01" db="EMBL/GenBank/DDBJ databases">
        <authorList>
            <consortium name="Genoscope - CEA"/>
            <person name="William W."/>
        </authorList>
    </citation>
    <scope>NUCLEOTIDE SEQUENCE</scope>
</reference>
<protein>
    <submittedName>
        <fullName evidence="1">Uncharacterized protein</fullName>
    </submittedName>
</protein>
<organism evidence="1 2">
    <name type="scientific">Paramecium pentaurelia</name>
    <dbReference type="NCBI Taxonomy" id="43138"/>
    <lineage>
        <taxon>Eukaryota</taxon>
        <taxon>Sar</taxon>
        <taxon>Alveolata</taxon>
        <taxon>Ciliophora</taxon>
        <taxon>Intramacronucleata</taxon>
        <taxon>Oligohymenophorea</taxon>
        <taxon>Peniculida</taxon>
        <taxon>Parameciidae</taxon>
        <taxon>Paramecium</taxon>
    </lineage>
</organism>
<dbReference type="AlphaFoldDB" id="A0A8S1VXF2"/>